<feature type="signal peptide" evidence="2">
    <location>
        <begin position="1"/>
        <end position="22"/>
    </location>
</feature>
<feature type="domain" description="Xaa-Pro dipeptidyl-peptidase C-terminal" evidence="3">
    <location>
        <begin position="329"/>
        <end position="556"/>
    </location>
</feature>
<protein>
    <submittedName>
        <fullName evidence="4">CocE/NonD family hydrolase</fullName>
    </submittedName>
</protein>
<dbReference type="InterPro" id="IPR029058">
    <property type="entry name" value="AB_hydrolase_fold"/>
</dbReference>
<dbReference type="InterPro" id="IPR005674">
    <property type="entry name" value="CocE/Ser_esterase"/>
</dbReference>
<feature type="chain" id="PRO_5029526798" evidence="2">
    <location>
        <begin position="23"/>
        <end position="572"/>
    </location>
</feature>
<evidence type="ECO:0000313" key="5">
    <source>
        <dbReference type="Proteomes" id="UP000461730"/>
    </source>
</evidence>
<dbReference type="Proteomes" id="UP000461730">
    <property type="component" value="Unassembled WGS sequence"/>
</dbReference>
<keyword evidence="2" id="KW-0732">Signal</keyword>
<evidence type="ECO:0000259" key="3">
    <source>
        <dbReference type="SMART" id="SM00939"/>
    </source>
</evidence>
<keyword evidence="5" id="KW-1185">Reference proteome</keyword>
<evidence type="ECO:0000313" key="4">
    <source>
        <dbReference type="EMBL" id="MVT08037.1"/>
    </source>
</evidence>
<dbReference type="Pfam" id="PF02129">
    <property type="entry name" value="Peptidase_S15"/>
    <property type="match status" value="1"/>
</dbReference>
<dbReference type="Gene3D" id="3.40.50.1820">
    <property type="entry name" value="alpha/beta hydrolase"/>
    <property type="match status" value="1"/>
</dbReference>
<dbReference type="Pfam" id="PF08530">
    <property type="entry name" value="PepX_C"/>
    <property type="match status" value="1"/>
</dbReference>
<proteinExistence type="predicted"/>
<evidence type="ECO:0000256" key="2">
    <source>
        <dbReference type="SAM" id="SignalP"/>
    </source>
</evidence>
<dbReference type="NCBIfam" id="TIGR00976">
    <property type="entry name" value="CocE_NonD"/>
    <property type="match status" value="1"/>
</dbReference>
<dbReference type="GO" id="GO:0008239">
    <property type="term" value="F:dipeptidyl-peptidase activity"/>
    <property type="evidence" value="ECO:0007669"/>
    <property type="project" value="InterPro"/>
</dbReference>
<evidence type="ECO:0000256" key="1">
    <source>
        <dbReference type="ARBA" id="ARBA00022801"/>
    </source>
</evidence>
<reference evidence="4 5" key="1">
    <citation type="submission" date="2019-12" db="EMBL/GenBank/DDBJ databases">
        <title>Chitinophaga sp. strain ysch24 (GDMCC 1.1355), whole genome shotgun sequence.</title>
        <authorList>
            <person name="Zhang X."/>
        </authorList>
    </citation>
    <scope>NUCLEOTIDE SEQUENCE [LARGE SCALE GENOMIC DNA]</scope>
    <source>
        <strain evidence="5">ysch24</strain>
    </source>
</reference>
<dbReference type="SUPFAM" id="SSF53474">
    <property type="entry name" value="alpha/beta-Hydrolases"/>
    <property type="match status" value="1"/>
</dbReference>
<dbReference type="InterPro" id="IPR013736">
    <property type="entry name" value="Xaa-Pro_dipept_C"/>
</dbReference>
<dbReference type="InterPro" id="IPR008979">
    <property type="entry name" value="Galactose-bd-like_sf"/>
</dbReference>
<accession>A0A7K1U0Z3</accession>
<dbReference type="EMBL" id="WRXN01000002">
    <property type="protein sequence ID" value="MVT08037.1"/>
    <property type="molecule type" value="Genomic_DNA"/>
</dbReference>
<comment type="caution">
    <text evidence="4">The sequence shown here is derived from an EMBL/GenBank/DDBJ whole genome shotgun (WGS) entry which is preliminary data.</text>
</comment>
<dbReference type="AlphaFoldDB" id="A0A7K1U0Z3"/>
<dbReference type="InterPro" id="IPR000383">
    <property type="entry name" value="Xaa-Pro-like_dom"/>
</dbReference>
<organism evidence="4 5">
    <name type="scientific">Chitinophaga tropicalis</name>
    <dbReference type="NCBI Taxonomy" id="2683588"/>
    <lineage>
        <taxon>Bacteria</taxon>
        <taxon>Pseudomonadati</taxon>
        <taxon>Bacteroidota</taxon>
        <taxon>Chitinophagia</taxon>
        <taxon>Chitinophagales</taxon>
        <taxon>Chitinophagaceae</taxon>
        <taxon>Chitinophaga</taxon>
    </lineage>
</organism>
<dbReference type="Gene3D" id="2.60.120.260">
    <property type="entry name" value="Galactose-binding domain-like"/>
    <property type="match status" value="1"/>
</dbReference>
<keyword evidence="1 4" id="KW-0378">Hydrolase</keyword>
<dbReference type="Gene3D" id="1.10.3020.10">
    <property type="entry name" value="alpha-amino acid ester hydrolase ( Helical cap domain)"/>
    <property type="match status" value="1"/>
</dbReference>
<dbReference type="RefSeq" id="WP_157305455.1">
    <property type="nucleotide sequence ID" value="NZ_WRXN01000002.1"/>
</dbReference>
<gene>
    <name evidence="4" type="ORF">GO493_07165</name>
</gene>
<dbReference type="SMART" id="SM00939">
    <property type="entry name" value="PepX_C"/>
    <property type="match status" value="1"/>
</dbReference>
<name>A0A7K1U0Z3_9BACT</name>
<dbReference type="SUPFAM" id="SSF49785">
    <property type="entry name" value="Galactose-binding domain-like"/>
    <property type="match status" value="1"/>
</dbReference>
<sequence>MLNRLCKLLLIVLLTGFAKTHAQEKYIKDTTQTVRLKDGTLLSTLLIYKAGAKLPLPAVLRISCYPMGPDTTRAQYVADSGYAGIFVYNRGKATSQGVFYPMENDAADNYEIVDWISKQSWCNGKVGMYGGSYLGFAQWATVKKLHPALKTIVPQVAVGPGIDYPNPGGIFMTYMLQWLKYVRNGPYLDPVFFNAEKWDKVNSTYILSGLPFNRLDSIEGHGMDTIFQRWVTHPGYDDYWQRMTPTREEFSRINIPILTTTGYFDDDQRGALHYYNMHNKYGPASAVKEHYLFIGPFDHVGGQGGRRSNFIAPYRIDTAAMVDQKQMILEWFNYTLKGGSKPAFLQDRISVFVMAENKWHFFPSLDKMNRDTLQYFLPSKTGGPLQEKKVKGHGSLLLSYNTADRSDDTLRGYTNDNALIHQELFRRKHLLSFTTRPLAKDIIVNGSFTADLYISSITPDADIMISLWEIDSAGVKWPLSRMVQRLSLSIDKTKNTYWEKGRKYHITLSETQWISKLVKKGSSLLFTISPVANVFWQKNYGSSKDVSMQTVQDAMQCELKFYPESYISIPVM</sequence>